<evidence type="ECO:0008006" key="4">
    <source>
        <dbReference type="Google" id="ProtNLM"/>
    </source>
</evidence>
<keyword evidence="1" id="KW-0472">Membrane</keyword>
<evidence type="ECO:0000256" key="1">
    <source>
        <dbReference type="SAM" id="Phobius"/>
    </source>
</evidence>
<organism evidence="2 3">
    <name type="scientific">Leptospira kirschneri str. H1</name>
    <dbReference type="NCBI Taxonomy" id="1049966"/>
    <lineage>
        <taxon>Bacteria</taxon>
        <taxon>Pseudomonadati</taxon>
        <taxon>Spirochaetota</taxon>
        <taxon>Spirochaetia</taxon>
        <taxon>Leptospirales</taxon>
        <taxon>Leptospiraceae</taxon>
        <taxon>Leptospira</taxon>
    </lineage>
</organism>
<comment type="caution">
    <text evidence="2">The sequence shown here is derived from an EMBL/GenBank/DDBJ whole genome shotgun (WGS) entry which is preliminary data.</text>
</comment>
<feature type="transmembrane region" description="Helical" evidence="1">
    <location>
        <begin position="146"/>
        <end position="164"/>
    </location>
</feature>
<reference evidence="2 3" key="1">
    <citation type="submission" date="2012-10" db="EMBL/GenBank/DDBJ databases">
        <authorList>
            <person name="Harkins D.M."/>
            <person name="Durkin A.S."/>
            <person name="Brinkac L.M."/>
            <person name="Selengut J.D."/>
            <person name="Sanka R."/>
            <person name="DePew J."/>
            <person name="Purushe J."/>
            <person name="Peacock S.J."/>
            <person name="Thaipadungpanit J."/>
            <person name="Wuthiekanun V.W."/>
            <person name="Day N.P."/>
            <person name="Vinetz J.M."/>
            <person name="Sutton G.G."/>
            <person name="Nelson W.C."/>
            <person name="Fouts D.E."/>
        </authorList>
    </citation>
    <scope>NUCLEOTIDE SEQUENCE [LARGE SCALE GENOMIC DNA]</scope>
    <source>
        <strain evidence="2 3">H1</strain>
    </source>
</reference>
<accession>A0A0E2B7Q2</accession>
<dbReference type="RefSeq" id="WP_004764389.1">
    <property type="nucleotide sequence ID" value="NZ_AHMY02000011.1"/>
</dbReference>
<dbReference type="AlphaFoldDB" id="A0A0E2B7Q2"/>
<name>A0A0E2B7Q2_9LEPT</name>
<sequence length="205" mass="23834">MIIDKEQDFSDVRTELLQKVFRFSEDAFDLYQKTEGFGYFEILRTHFLLWILAPIAKILSNFIFSILSFVRYEEGEWSLFSGVLFSFVMYPVVLFLVAQFDVFRVFMKKVDRTKGETLPPANILLVSFLPFSASSVFWILPSPLQAVLISISFFLSCVFSVRSLKKKLSWENKEILIFFLSGSAYFLTGVLFLTVIYNLIRTILN</sequence>
<proteinExistence type="predicted"/>
<protein>
    <recommendedName>
        <fullName evidence="4">Yip1 domain protein</fullName>
    </recommendedName>
</protein>
<feature type="transmembrane region" description="Helical" evidence="1">
    <location>
        <begin position="176"/>
        <end position="200"/>
    </location>
</feature>
<feature type="transmembrane region" description="Helical" evidence="1">
    <location>
        <begin position="47"/>
        <end position="67"/>
    </location>
</feature>
<gene>
    <name evidence="2" type="ORF">LEP1GSC081_2256</name>
</gene>
<evidence type="ECO:0000313" key="2">
    <source>
        <dbReference type="EMBL" id="EKO17360.1"/>
    </source>
</evidence>
<keyword evidence="1" id="KW-1133">Transmembrane helix</keyword>
<feature type="transmembrane region" description="Helical" evidence="1">
    <location>
        <begin position="121"/>
        <end position="140"/>
    </location>
</feature>
<dbReference type="EMBL" id="AHMY02000011">
    <property type="protein sequence ID" value="EKO17360.1"/>
    <property type="molecule type" value="Genomic_DNA"/>
</dbReference>
<evidence type="ECO:0000313" key="3">
    <source>
        <dbReference type="Proteomes" id="UP000006253"/>
    </source>
</evidence>
<keyword evidence="1" id="KW-0812">Transmembrane</keyword>
<dbReference type="Proteomes" id="UP000006253">
    <property type="component" value="Unassembled WGS sequence"/>
</dbReference>
<feature type="transmembrane region" description="Helical" evidence="1">
    <location>
        <begin position="79"/>
        <end position="100"/>
    </location>
</feature>